<evidence type="ECO:0000313" key="8">
    <source>
        <dbReference type="Proteomes" id="UP001642260"/>
    </source>
</evidence>
<name>A0ABC8LHI9_ERUVS</name>
<dbReference type="PANTHER" id="PTHR31113:SF26">
    <property type="entry name" value="BNAC09G51110D PROTEIN"/>
    <property type="match status" value="1"/>
</dbReference>
<dbReference type="InterPro" id="IPR007749">
    <property type="entry name" value="DUF677"/>
</dbReference>
<evidence type="ECO:0000256" key="1">
    <source>
        <dbReference type="ARBA" id="ARBA00004370"/>
    </source>
</evidence>
<keyword evidence="4 6" id="KW-1133">Transmembrane helix</keyword>
<evidence type="ECO:0000256" key="6">
    <source>
        <dbReference type="SAM" id="Phobius"/>
    </source>
</evidence>
<evidence type="ECO:0000256" key="5">
    <source>
        <dbReference type="ARBA" id="ARBA00023136"/>
    </source>
</evidence>
<evidence type="ECO:0000256" key="3">
    <source>
        <dbReference type="ARBA" id="ARBA00022692"/>
    </source>
</evidence>
<protein>
    <submittedName>
        <fullName evidence="7">Uncharacterized protein</fullName>
    </submittedName>
</protein>
<accession>A0ABC8LHI9</accession>
<feature type="transmembrane region" description="Helical" evidence="6">
    <location>
        <begin position="249"/>
        <end position="268"/>
    </location>
</feature>
<keyword evidence="8" id="KW-1185">Reference proteome</keyword>
<reference evidence="7 8" key="1">
    <citation type="submission" date="2022-03" db="EMBL/GenBank/DDBJ databases">
        <authorList>
            <person name="Macdonald S."/>
            <person name="Ahmed S."/>
            <person name="Newling K."/>
        </authorList>
    </citation>
    <scope>NUCLEOTIDE SEQUENCE [LARGE SCALE GENOMIC DNA]</scope>
</reference>
<feature type="transmembrane region" description="Helical" evidence="6">
    <location>
        <begin position="222"/>
        <end position="243"/>
    </location>
</feature>
<dbReference type="PANTHER" id="PTHR31113">
    <property type="entry name" value="UPF0496 PROTEIN 3-RELATED"/>
    <property type="match status" value="1"/>
</dbReference>
<comment type="subcellular location">
    <subcellularLocation>
        <location evidence="1">Membrane</location>
    </subcellularLocation>
</comment>
<keyword evidence="3 6" id="KW-0812">Transmembrane</keyword>
<evidence type="ECO:0000256" key="2">
    <source>
        <dbReference type="ARBA" id="ARBA00009074"/>
    </source>
</evidence>
<sequence>MGGKQSKKKKNIEYGSPTTPVKIKINSAYTEHLTSYELACSEDPKLESFDSSLHQRTNRVINKLAASSGVEIKSLSFDSLREVTQCLLDMNQDVVKVILQDKEDIWSNQDLFSLVNMYFDSTAKTMEFCSELQSCLNRARRSQVIIQFAVNHFEEEEDGNSKYEKTLGELKRLTLAGDPFSKEFFALFDSVRNHQVMMREELHKLKRRLDKKLKNIKTWRRVSNMVFVTAFISVLIFSVVAASVAAPPVVAALAGALAVPVGSVGKWCNSLWTKYEKVVRGQKEIITSIRIGTYVSVKEMDNISVLVRRVEVEIGALLRNAEFAVSEEKEVRIAIDEIKEKLDVFTETVEELGKHANKYCSDVTKARTVILQRIIRYPTGSTTEEAT</sequence>
<comment type="caution">
    <text evidence="7">The sequence shown here is derived from an EMBL/GenBank/DDBJ whole genome shotgun (WGS) entry which is preliminary data.</text>
</comment>
<dbReference type="EMBL" id="CAKOAT010572931">
    <property type="protein sequence ID" value="CAH8383036.1"/>
    <property type="molecule type" value="Genomic_DNA"/>
</dbReference>
<comment type="similarity">
    <text evidence="2">Belongs to the UPF0496 family.</text>
</comment>
<proteinExistence type="inferred from homology"/>
<dbReference type="Pfam" id="PF05055">
    <property type="entry name" value="DUF677"/>
    <property type="match status" value="1"/>
</dbReference>
<organism evidence="7 8">
    <name type="scientific">Eruca vesicaria subsp. sativa</name>
    <name type="common">Garden rocket</name>
    <name type="synonym">Eruca sativa</name>
    <dbReference type="NCBI Taxonomy" id="29727"/>
    <lineage>
        <taxon>Eukaryota</taxon>
        <taxon>Viridiplantae</taxon>
        <taxon>Streptophyta</taxon>
        <taxon>Embryophyta</taxon>
        <taxon>Tracheophyta</taxon>
        <taxon>Spermatophyta</taxon>
        <taxon>Magnoliopsida</taxon>
        <taxon>eudicotyledons</taxon>
        <taxon>Gunneridae</taxon>
        <taxon>Pentapetalae</taxon>
        <taxon>rosids</taxon>
        <taxon>malvids</taxon>
        <taxon>Brassicales</taxon>
        <taxon>Brassicaceae</taxon>
        <taxon>Brassiceae</taxon>
        <taxon>Eruca</taxon>
    </lineage>
</organism>
<keyword evidence="5 6" id="KW-0472">Membrane</keyword>
<evidence type="ECO:0000313" key="7">
    <source>
        <dbReference type="EMBL" id="CAH8383036.1"/>
    </source>
</evidence>
<dbReference type="GO" id="GO:0016020">
    <property type="term" value="C:membrane"/>
    <property type="evidence" value="ECO:0007669"/>
    <property type="project" value="UniProtKB-SubCell"/>
</dbReference>
<dbReference type="Proteomes" id="UP001642260">
    <property type="component" value="Unassembled WGS sequence"/>
</dbReference>
<evidence type="ECO:0000256" key="4">
    <source>
        <dbReference type="ARBA" id="ARBA00022989"/>
    </source>
</evidence>
<dbReference type="AlphaFoldDB" id="A0ABC8LHI9"/>
<gene>
    <name evidence="7" type="ORF">ERUC_LOCUS35519</name>
</gene>